<organism evidence="3 4">
    <name type="scientific">Helianthus annuus</name>
    <name type="common">Common sunflower</name>
    <dbReference type="NCBI Taxonomy" id="4232"/>
    <lineage>
        <taxon>Eukaryota</taxon>
        <taxon>Viridiplantae</taxon>
        <taxon>Streptophyta</taxon>
        <taxon>Embryophyta</taxon>
        <taxon>Tracheophyta</taxon>
        <taxon>Spermatophyta</taxon>
        <taxon>Magnoliopsida</taxon>
        <taxon>eudicotyledons</taxon>
        <taxon>Gunneridae</taxon>
        <taxon>Pentapetalae</taxon>
        <taxon>asterids</taxon>
        <taxon>campanulids</taxon>
        <taxon>Asterales</taxon>
        <taxon>Asteraceae</taxon>
        <taxon>Asteroideae</taxon>
        <taxon>Heliantheae alliance</taxon>
        <taxon>Heliantheae</taxon>
        <taxon>Helianthus</taxon>
    </lineage>
</organism>
<evidence type="ECO:0000313" key="3">
    <source>
        <dbReference type="EMBL" id="KAF5754775.1"/>
    </source>
</evidence>
<dbReference type="PROSITE" id="PS50157">
    <property type="entry name" value="ZINC_FINGER_C2H2_2"/>
    <property type="match status" value="1"/>
</dbReference>
<comment type="caution">
    <text evidence="3">The sequence shown here is derived from an EMBL/GenBank/DDBJ whole genome shotgun (WGS) entry which is preliminary data.</text>
</comment>
<dbReference type="GO" id="GO:0008270">
    <property type="term" value="F:zinc ion binding"/>
    <property type="evidence" value="ECO:0007669"/>
    <property type="project" value="UniProtKB-KW"/>
</dbReference>
<dbReference type="GO" id="GO:0010026">
    <property type="term" value="P:trichome differentiation"/>
    <property type="evidence" value="ECO:0000318"/>
    <property type="project" value="GO_Central"/>
</dbReference>
<dbReference type="GO" id="GO:0005634">
    <property type="term" value="C:nucleus"/>
    <property type="evidence" value="ECO:0000318"/>
    <property type="project" value="GO_Central"/>
</dbReference>
<protein>
    <submittedName>
        <fullName evidence="3">Transcription factor C2H2 family</fullName>
    </submittedName>
</protein>
<evidence type="ECO:0000313" key="4">
    <source>
        <dbReference type="Proteomes" id="UP000215914"/>
    </source>
</evidence>
<dbReference type="OrthoDB" id="1939583at2759"/>
<dbReference type="PROSITE" id="PS00028">
    <property type="entry name" value="ZINC_FINGER_C2H2_1"/>
    <property type="match status" value="1"/>
</dbReference>
<dbReference type="PANTHER" id="PTHR46353:SF5">
    <property type="entry name" value="ZINC FINGER PROTEIN 5"/>
    <property type="match status" value="1"/>
</dbReference>
<keyword evidence="1" id="KW-0479">Metal-binding</keyword>
<dbReference type="GO" id="GO:0009740">
    <property type="term" value="P:gibberellic acid mediated signaling pathway"/>
    <property type="evidence" value="ECO:0000318"/>
    <property type="project" value="GO_Central"/>
</dbReference>
<gene>
    <name evidence="3" type="ORF">HanXRQr2_Chr17g0795051</name>
</gene>
<dbReference type="GO" id="GO:0009736">
    <property type="term" value="P:cytokinin-activated signaling pathway"/>
    <property type="evidence" value="ECO:0000318"/>
    <property type="project" value="GO_Central"/>
</dbReference>
<dbReference type="PANTHER" id="PTHR46353">
    <property type="entry name" value="ZINC FINGER PROTEIN 5"/>
    <property type="match status" value="1"/>
</dbReference>
<keyword evidence="4" id="KW-1185">Reference proteome</keyword>
<dbReference type="GO" id="GO:0010090">
    <property type="term" value="P:trichome morphogenesis"/>
    <property type="evidence" value="ECO:0007669"/>
    <property type="project" value="InterPro"/>
</dbReference>
<dbReference type="GO" id="GO:0000976">
    <property type="term" value="F:transcription cis-regulatory region binding"/>
    <property type="evidence" value="ECO:0000318"/>
    <property type="project" value="GO_Central"/>
</dbReference>
<accession>A0A9K3DGW7</accession>
<keyword evidence="1" id="KW-0863">Zinc-finger</keyword>
<dbReference type="Proteomes" id="UP000215914">
    <property type="component" value="Unassembled WGS sequence"/>
</dbReference>
<sequence>MGKVVSNFISSSRDIKHMDSSKTSYKKIKLFGFEIDPHKNNGSTFKGLISEQEESQHLSSSSVSSKNEKSPTATFKETKKLECPYCFRRFLNAQALGGHQNAHKRERMKKQRSLLQARKAIIGHYLQTYDQSINNDVINISFHGYCTGEYSEPDNITFGLYDEDLVSFKETYNSACKHATSSRRMFCLSSDDSRQPYKDVDLQLALSSDSTM</sequence>
<reference evidence="3" key="1">
    <citation type="journal article" date="2017" name="Nature">
        <title>The sunflower genome provides insights into oil metabolism, flowering and Asterid evolution.</title>
        <authorList>
            <person name="Badouin H."/>
            <person name="Gouzy J."/>
            <person name="Grassa C.J."/>
            <person name="Murat F."/>
            <person name="Staton S.E."/>
            <person name="Cottret L."/>
            <person name="Lelandais-Briere C."/>
            <person name="Owens G.L."/>
            <person name="Carrere S."/>
            <person name="Mayjonade B."/>
            <person name="Legrand L."/>
            <person name="Gill N."/>
            <person name="Kane N.C."/>
            <person name="Bowers J.E."/>
            <person name="Hubner S."/>
            <person name="Bellec A."/>
            <person name="Berard A."/>
            <person name="Berges H."/>
            <person name="Blanchet N."/>
            <person name="Boniface M.C."/>
            <person name="Brunel D."/>
            <person name="Catrice O."/>
            <person name="Chaidir N."/>
            <person name="Claudel C."/>
            <person name="Donnadieu C."/>
            <person name="Faraut T."/>
            <person name="Fievet G."/>
            <person name="Helmstetter N."/>
            <person name="King M."/>
            <person name="Knapp S.J."/>
            <person name="Lai Z."/>
            <person name="Le Paslier M.C."/>
            <person name="Lippi Y."/>
            <person name="Lorenzon L."/>
            <person name="Mandel J.R."/>
            <person name="Marage G."/>
            <person name="Marchand G."/>
            <person name="Marquand E."/>
            <person name="Bret-Mestries E."/>
            <person name="Morien E."/>
            <person name="Nambeesan S."/>
            <person name="Nguyen T."/>
            <person name="Pegot-Espagnet P."/>
            <person name="Pouilly N."/>
            <person name="Raftis F."/>
            <person name="Sallet E."/>
            <person name="Schiex T."/>
            <person name="Thomas J."/>
            <person name="Vandecasteele C."/>
            <person name="Vares D."/>
            <person name="Vear F."/>
            <person name="Vautrin S."/>
            <person name="Crespi M."/>
            <person name="Mangin B."/>
            <person name="Burke J.M."/>
            <person name="Salse J."/>
            <person name="Munos S."/>
            <person name="Vincourt P."/>
            <person name="Rieseberg L.H."/>
            <person name="Langlade N.B."/>
        </authorList>
    </citation>
    <scope>NUCLEOTIDE SEQUENCE</scope>
    <source>
        <tissue evidence="3">Leaves</tissue>
    </source>
</reference>
<dbReference type="EMBL" id="MNCJ02000332">
    <property type="protein sequence ID" value="KAF5754775.1"/>
    <property type="molecule type" value="Genomic_DNA"/>
</dbReference>
<dbReference type="InterPro" id="IPR044299">
    <property type="entry name" value="GIS3/ZFP5/ZFP6"/>
</dbReference>
<dbReference type="GO" id="GO:0003700">
    <property type="term" value="F:DNA-binding transcription factor activity"/>
    <property type="evidence" value="ECO:0000318"/>
    <property type="project" value="GO_Central"/>
</dbReference>
<name>A0A9K3DGW7_HELAN</name>
<dbReference type="InterPro" id="IPR013087">
    <property type="entry name" value="Znf_C2H2_type"/>
</dbReference>
<evidence type="ECO:0000256" key="1">
    <source>
        <dbReference type="PROSITE-ProRule" id="PRU00042"/>
    </source>
</evidence>
<reference evidence="3" key="2">
    <citation type="submission" date="2020-06" db="EMBL/GenBank/DDBJ databases">
        <title>Helianthus annuus Genome sequencing and assembly Release 2.</title>
        <authorList>
            <person name="Gouzy J."/>
            <person name="Langlade N."/>
            <person name="Munos S."/>
        </authorList>
    </citation>
    <scope>NUCLEOTIDE SEQUENCE</scope>
    <source>
        <tissue evidence="3">Leaves</tissue>
    </source>
</reference>
<feature type="domain" description="C2H2-type" evidence="2">
    <location>
        <begin position="81"/>
        <end position="108"/>
    </location>
</feature>
<dbReference type="Gramene" id="mRNA:HanXRQr2_Chr17g0795051">
    <property type="protein sequence ID" value="CDS:HanXRQr2_Chr17g0795051.1"/>
    <property type="gene ID" value="HanXRQr2_Chr17g0795051"/>
</dbReference>
<keyword evidence="1" id="KW-0862">Zinc</keyword>
<dbReference type="AlphaFoldDB" id="A0A9K3DGW7"/>
<proteinExistence type="predicted"/>
<evidence type="ECO:0000259" key="2">
    <source>
        <dbReference type="PROSITE" id="PS50157"/>
    </source>
</evidence>